<comment type="caution">
    <text evidence="5">The sequence shown here is derived from an EMBL/GenBank/DDBJ whole genome shotgun (WGS) entry which is preliminary data.</text>
</comment>
<evidence type="ECO:0000313" key="5">
    <source>
        <dbReference type="EMBL" id="CAF1038035.1"/>
    </source>
</evidence>
<reference evidence="5" key="1">
    <citation type="submission" date="2021-02" db="EMBL/GenBank/DDBJ databases">
        <authorList>
            <person name="Nowell W R."/>
        </authorList>
    </citation>
    <scope>NUCLEOTIDE SEQUENCE</scope>
</reference>
<dbReference type="SMART" id="SM00369">
    <property type="entry name" value="LRR_TYP"/>
    <property type="match status" value="4"/>
</dbReference>
<dbReference type="InterPro" id="IPR032675">
    <property type="entry name" value="LRR_dom_sf"/>
</dbReference>
<organism evidence="5 6">
    <name type="scientific">Adineta steineri</name>
    <dbReference type="NCBI Taxonomy" id="433720"/>
    <lineage>
        <taxon>Eukaryota</taxon>
        <taxon>Metazoa</taxon>
        <taxon>Spiralia</taxon>
        <taxon>Gnathifera</taxon>
        <taxon>Rotifera</taxon>
        <taxon>Eurotatoria</taxon>
        <taxon>Bdelloidea</taxon>
        <taxon>Adinetida</taxon>
        <taxon>Adinetidae</taxon>
        <taxon>Adineta</taxon>
    </lineage>
</organism>
<evidence type="ECO:0000256" key="3">
    <source>
        <dbReference type="SAM" id="SignalP"/>
    </source>
</evidence>
<dbReference type="GO" id="GO:0005737">
    <property type="term" value="C:cytoplasm"/>
    <property type="evidence" value="ECO:0007669"/>
    <property type="project" value="TreeGrafter"/>
</dbReference>
<evidence type="ECO:0000256" key="2">
    <source>
        <dbReference type="ARBA" id="ARBA00022737"/>
    </source>
</evidence>
<dbReference type="SUPFAM" id="SSF52058">
    <property type="entry name" value="L domain-like"/>
    <property type="match status" value="1"/>
</dbReference>
<sequence>MKLQIIFITLACMIQIKCHTIGSYNEIGTILRNLFQEYSTADCTIYANDEEVYKSFPFELDFNLSKRKSSKTYAEKNANGNIIVLNINKQEYVPPSVFCLTELQELHIQRTKFRTFDPGLPIAIERLASTLINLTISDTPISYLPEQIGRLKRLQELKLLNTSLTNLPNSIGKLSSLVHLNLRGNKLISLPPTIINTHSLQTLILNNNADLRSIETLSGRSNLKVLQVDNCHIERIPLNLPKLTDLKMSNNSLTDLSNIHTLGEKTNSKKLFFFDNNSIRYLSPHIRHVNNLHILNLNCNKLYILPLDIYEITTLRYLYIQNNDFSEKDLQETISRFHRTHPKLKLYSSPRKSC</sequence>
<dbReference type="InterPro" id="IPR003591">
    <property type="entry name" value="Leu-rich_rpt_typical-subtyp"/>
</dbReference>
<gene>
    <name evidence="5" type="ORF">JYZ213_LOCUS17977</name>
</gene>
<feature type="chain" id="PRO_5033035324" description="Disease resistance R13L4/SHOC-2-like LRR domain-containing protein" evidence="3">
    <location>
        <begin position="19"/>
        <end position="354"/>
    </location>
</feature>
<dbReference type="InterPro" id="IPR001611">
    <property type="entry name" value="Leu-rich_rpt"/>
</dbReference>
<dbReference type="InterPro" id="IPR050216">
    <property type="entry name" value="LRR_domain-containing"/>
</dbReference>
<keyword evidence="3" id="KW-0732">Signal</keyword>
<proteinExistence type="predicted"/>
<dbReference type="AlphaFoldDB" id="A0A814JIR1"/>
<feature type="domain" description="Disease resistance R13L4/SHOC-2-like LRR" evidence="4">
    <location>
        <begin position="134"/>
        <end position="331"/>
    </location>
</feature>
<keyword evidence="2" id="KW-0677">Repeat</keyword>
<dbReference type="Pfam" id="PF23598">
    <property type="entry name" value="LRR_14"/>
    <property type="match status" value="1"/>
</dbReference>
<name>A0A814JIR1_9BILA</name>
<dbReference type="EMBL" id="CAJNOG010000172">
    <property type="protein sequence ID" value="CAF1038035.1"/>
    <property type="molecule type" value="Genomic_DNA"/>
</dbReference>
<evidence type="ECO:0000256" key="1">
    <source>
        <dbReference type="ARBA" id="ARBA00022614"/>
    </source>
</evidence>
<keyword evidence="1" id="KW-0433">Leucine-rich repeat</keyword>
<evidence type="ECO:0000259" key="4">
    <source>
        <dbReference type="Pfam" id="PF23598"/>
    </source>
</evidence>
<evidence type="ECO:0000313" key="6">
    <source>
        <dbReference type="Proteomes" id="UP000663845"/>
    </source>
</evidence>
<dbReference type="PANTHER" id="PTHR48051:SF46">
    <property type="entry name" value="LEUCINE RICH REPEAT-CONTAINING DOMAIN PROTEIN"/>
    <property type="match status" value="1"/>
</dbReference>
<protein>
    <recommendedName>
        <fullName evidence="4">Disease resistance R13L4/SHOC-2-like LRR domain-containing protein</fullName>
    </recommendedName>
</protein>
<dbReference type="Gene3D" id="3.80.10.10">
    <property type="entry name" value="Ribonuclease Inhibitor"/>
    <property type="match status" value="1"/>
</dbReference>
<feature type="signal peptide" evidence="3">
    <location>
        <begin position="1"/>
        <end position="18"/>
    </location>
</feature>
<dbReference type="Proteomes" id="UP000663845">
    <property type="component" value="Unassembled WGS sequence"/>
</dbReference>
<dbReference type="PROSITE" id="PS51450">
    <property type="entry name" value="LRR"/>
    <property type="match status" value="1"/>
</dbReference>
<dbReference type="InterPro" id="IPR055414">
    <property type="entry name" value="LRR_R13L4/SHOC2-like"/>
</dbReference>
<accession>A0A814JIR1</accession>
<dbReference type="PANTHER" id="PTHR48051">
    <property type="match status" value="1"/>
</dbReference>